<accession>A0A1I6VUT5</accession>
<evidence type="ECO:0000256" key="2">
    <source>
        <dbReference type="ARBA" id="ARBA00023163"/>
    </source>
</evidence>
<dbReference type="InterPro" id="IPR018060">
    <property type="entry name" value="HTH_AraC"/>
</dbReference>
<dbReference type="AlphaFoldDB" id="A0A1I6VUT5"/>
<name>A0A1I6VUT5_9FLAO</name>
<dbReference type="SMART" id="SM00342">
    <property type="entry name" value="HTH_ARAC"/>
    <property type="match status" value="1"/>
</dbReference>
<dbReference type="GO" id="GO:0003700">
    <property type="term" value="F:DNA-binding transcription factor activity"/>
    <property type="evidence" value="ECO:0007669"/>
    <property type="project" value="InterPro"/>
</dbReference>
<dbReference type="Pfam" id="PF20240">
    <property type="entry name" value="DUF6597"/>
    <property type="match status" value="1"/>
</dbReference>
<dbReference type="Gene3D" id="1.10.10.60">
    <property type="entry name" value="Homeodomain-like"/>
    <property type="match status" value="1"/>
</dbReference>
<keyword evidence="2" id="KW-0804">Transcription</keyword>
<dbReference type="GO" id="GO:0043565">
    <property type="term" value="F:sequence-specific DNA binding"/>
    <property type="evidence" value="ECO:0007669"/>
    <property type="project" value="InterPro"/>
</dbReference>
<dbReference type="InterPro" id="IPR046532">
    <property type="entry name" value="DUF6597"/>
</dbReference>
<evidence type="ECO:0000313" key="5">
    <source>
        <dbReference type="Proteomes" id="UP000183209"/>
    </source>
</evidence>
<keyword evidence="1" id="KW-0805">Transcription regulation</keyword>
<proteinExistence type="predicted"/>
<dbReference type="SUPFAM" id="SSF46689">
    <property type="entry name" value="Homeodomain-like"/>
    <property type="match status" value="1"/>
</dbReference>
<evidence type="ECO:0000259" key="3">
    <source>
        <dbReference type="PROSITE" id="PS01124"/>
    </source>
</evidence>
<dbReference type="PROSITE" id="PS01124">
    <property type="entry name" value="HTH_ARAC_FAMILY_2"/>
    <property type="match status" value="1"/>
</dbReference>
<evidence type="ECO:0000256" key="1">
    <source>
        <dbReference type="ARBA" id="ARBA00023015"/>
    </source>
</evidence>
<protein>
    <submittedName>
        <fullName evidence="4">Helix-turn-helix domain-containing protein</fullName>
    </submittedName>
</protein>
<dbReference type="EMBL" id="FPAG01000016">
    <property type="protein sequence ID" value="SFT17485.1"/>
    <property type="molecule type" value="Genomic_DNA"/>
</dbReference>
<sequence length="266" mass="31191">MSIYSEHQLKHKSRFVNKIWALDNSQQKTEIQNLKILPNGCFNFAFLIGKGAKVYLKDTQFHYNQGIYLCSQLTEYINLTLSGNSKLILVQLKPWYFSYFQQSNFQNFVDTISEYSPHYKLFGVDINLDSSSILEDIIALTEHYFSEFEKSNVKQNTIELICRKIIIHHGNCKISGILKDYPYSERWIQSRFKKATGLTLKQFSKIIQFRSSVDEIAFNEKKDSLTSVGYKSGYNDQSHFINNFYQFSKITPSKFNPENYVLSFRE</sequence>
<dbReference type="Pfam" id="PF12833">
    <property type="entry name" value="HTH_18"/>
    <property type="match status" value="1"/>
</dbReference>
<dbReference type="RefSeq" id="WP_074980298.1">
    <property type="nucleotide sequence ID" value="NZ_FPAG01000016.1"/>
</dbReference>
<organism evidence="4 5">
    <name type="scientific">Zhouia amylolytica</name>
    <dbReference type="NCBI Taxonomy" id="376730"/>
    <lineage>
        <taxon>Bacteria</taxon>
        <taxon>Pseudomonadati</taxon>
        <taxon>Bacteroidota</taxon>
        <taxon>Flavobacteriia</taxon>
        <taxon>Flavobacteriales</taxon>
        <taxon>Flavobacteriaceae</taxon>
        <taxon>Zhouia</taxon>
    </lineage>
</organism>
<evidence type="ECO:0000313" key="4">
    <source>
        <dbReference type="EMBL" id="SFT17485.1"/>
    </source>
</evidence>
<dbReference type="InterPro" id="IPR009057">
    <property type="entry name" value="Homeodomain-like_sf"/>
</dbReference>
<gene>
    <name evidence="4" type="ORF">SAMN04487906_3384</name>
</gene>
<feature type="domain" description="HTH araC/xylS-type" evidence="3">
    <location>
        <begin position="155"/>
        <end position="258"/>
    </location>
</feature>
<reference evidence="4 5" key="1">
    <citation type="submission" date="2016-10" db="EMBL/GenBank/DDBJ databases">
        <authorList>
            <person name="de Groot N.N."/>
        </authorList>
    </citation>
    <scope>NUCLEOTIDE SEQUENCE [LARGE SCALE GENOMIC DNA]</scope>
    <source>
        <strain evidence="4 5">CGMCC 1.6114</strain>
    </source>
</reference>
<dbReference type="Proteomes" id="UP000183209">
    <property type="component" value="Unassembled WGS sequence"/>
</dbReference>